<dbReference type="Gene3D" id="1.10.10.1150">
    <property type="entry name" value="Coenzyme PQQ synthesis protein D (PqqD)"/>
    <property type="match status" value="1"/>
</dbReference>
<evidence type="ECO:0000313" key="1">
    <source>
        <dbReference type="EMBL" id="ABC64603.1"/>
    </source>
</evidence>
<protein>
    <recommendedName>
        <fullName evidence="3">PqqD family protein</fullName>
    </recommendedName>
</protein>
<accession>Q2N6T8</accession>
<dbReference type="KEGG" id="eli:ELI_12555"/>
<dbReference type="STRING" id="314225.ELI_12555"/>
<proteinExistence type="predicted"/>
<evidence type="ECO:0000313" key="2">
    <source>
        <dbReference type="Proteomes" id="UP000008808"/>
    </source>
</evidence>
<dbReference type="InterPro" id="IPR008792">
    <property type="entry name" value="PQQD"/>
</dbReference>
<dbReference type="Proteomes" id="UP000008808">
    <property type="component" value="Chromosome"/>
</dbReference>
<dbReference type="EMBL" id="CP000157">
    <property type="protein sequence ID" value="ABC64603.1"/>
    <property type="molecule type" value="Genomic_DNA"/>
</dbReference>
<dbReference type="Pfam" id="PF05402">
    <property type="entry name" value="PqqD"/>
    <property type="match status" value="1"/>
</dbReference>
<organism evidence="1 2">
    <name type="scientific">Erythrobacter litoralis (strain HTCC2594)</name>
    <dbReference type="NCBI Taxonomy" id="314225"/>
    <lineage>
        <taxon>Bacteria</taxon>
        <taxon>Pseudomonadati</taxon>
        <taxon>Pseudomonadota</taxon>
        <taxon>Alphaproteobacteria</taxon>
        <taxon>Sphingomonadales</taxon>
        <taxon>Erythrobacteraceae</taxon>
        <taxon>Erythrobacter/Porphyrobacter group</taxon>
        <taxon>Erythrobacter</taxon>
    </lineage>
</organism>
<sequence>MSAIEKCTSAFIETDVDDEVVIVGLDDGKFFSLKGTGQTIWKLIDGKRDRAAILDRLEDEFDAPRETLARDLDVFLGEIASAGFIQQFTA</sequence>
<dbReference type="InterPro" id="IPR041881">
    <property type="entry name" value="PqqD_sf"/>
</dbReference>
<dbReference type="HOGENOM" id="CLU_2406983_0_0_5"/>
<evidence type="ECO:0008006" key="3">
    <source>
        <dbReference type="Google" id="ProtNLM"/>
    </source>
</evidence>
<dbReference type="AlphaFoldDB" id="Q2N6T8"/>
<dbReference type="OrthoDB" id="8686088at2"/>
<name>Q2N6T8_ERYLH</name>
<gene>
    <name evidence="1" type="ordered locus">ELI_12555</name>
</gene>
<reference evidence="2" key="1">
    <citation type="journal article" date="2009" name="J. Bacteriol.">
        <title>Complete genome sequence of Erythrobacter litoralis HTCC2594.</title>
        <authorList>
            <person name="Oh H.M."/>
            <person name="Giovannoni S.J."/>
            <person name="Ferriera S."/>
            <person name="Johnson J."/>
            <person name="Cho J.C."/>
        </authorList>
    </citation>
    <scope>NUCLEOTIDE SEQUENCE [LARGE SCALE GENOMIC DNA]</scope>
    <source>
        <strain evidence="2">HTCC2594</strain>
    </source>
</reference>
<dbReference type="RefSeq" id="WP_011415425.1">
    <property type="nucleotide sequence ID" value="NC_007722.1"/>
</dbReference>
<keyword evidence="2" id="KW-1185">Reference proteome</keyword>